<evidence type="ECO:0000256" key="10">
    <source>
        <dbReference type="ARBA" id="ARBA00023114"/>
    </source>
</evidence>
<dbReference type="GO" id="GO:0046930">
    <property type="term" value="C:pore complex"/>
    <property type="evidence" value="ECO:0007669"/>
    <property type="project" value="UniProtKB-KW"/>
</dbReference>
<accession>A0A146GDX8</accession>
<dbReference type="Proteomes" id="UP000076023">
    <property type="component" value="Unassembled WGS sequence"/>
</dbReference>
<keyword evidence="7 15" id="KW-0732">Signal</keyword>
<evidence type="ECO:0000259" key="17">
    <source>
        <dbReference type="Pfam" id="PF22461"/>
    </source>
</evidence>
<feature type="signal peptide" evidence="15">
    <location>
        <begin position="1"/>
        <end position="23"/>
    </location>
</feature>
<dbReference type="PANTHER" id="PTHR33619:SF3">
    <property type="entry name" value="POLYSACCHARIDE EXPORT PROTEIN GFCE-RELATED"/>
    <property type="match status" value="1"/>
</dbReference>
<dbReference type="InterPro" id="IPR054765">
    <property type="entry name" value="SLBB_dom"/>
</dbReference>
<evidence type="ECO:0000256" key="7">
    <source>
        <dbReference type="ARBA" id="ARBA00022729"/>
    </source>
</evidence>
<evidence type="ECO:0000256" key="14">
    <source>
        <dbReference type="ARBA" id="ARBA00023288"/>
    </source>
</evidence>
<dbReference type="EMBL" id="BDCO01000002">
    <property type="protein sequence ID" value="GAT34904.1"/>
    <property type="molecule type" value="Genomic_DNA"/>
</dbReference>
<organism evidence="18 19">
    <name type="scientific">Terrimicrobium sacchariphilum</name>
    <dbReference type="NCBI Taxonomy" id="690879"/>
    <lineage>
        <taxon>Bacteria</taxon>
        <taxon>Pseudomonadati</taxon>
        <taxon>Verrucomicrobiota</taxon>
        <taxon>Terrimicrobiia</taxon>
        <taxon>Terrimicrobiales</taxon>
        <taxon>Terrimicrobiaceae</taxon>
        <taxon>Terrimicrobium</taxon>
    </lineage>
</organism>
<evidence type="ECO:0000256" key="15">
    <source>
        <dbReference type="SAM" id="SignalP"/>
    </source>
</evidence>
<keyword evidence="6" id="KW-0812">Transmembrane</keyword>
<dbReference type="Gene3D" id="3.10.560.10">
    <property type="entry name" value="Outer membrane lipoprotein wza domain like"/>
    <property type="match status" value="1"/>
</dbReference>
<dbReference type="GO" id="GO:0006811">
    <property type="term" value="P:monoatomic ion transport"/>
    <property type="evidence" value="ECO:0007669"/>
    <property type="project" value="UniProtKB-KW"/>
</dbReference>
<dbReference type="InParanoid" id="A0A146GDX8"/>
<keyword evidence="8" id="KW-0625">Polysaccharide transport</keyword>
<evidence type="ECO:0000256" key="11">
    <source>
        <dbReference type="ARBA" id="ARBA00023136"/>
    </source>
</evidence>
<keyword evidence="12" id="KW-0564">Palmitate</keyword>
<evidence type="ECO:0000256" key="1">
    <source>
        <dbReference type="ARBA" id="ARBA00004571"/>
    </source>
</evidence>
<evidence type="ECO:0000256" key="2">
    <source>
        <dbReference type="ARBA" id="ARBA00009450"/>
    </source>
</evidence>
<dbReference type="FunCoup" id="A0A146GDX8">
    <property type="interactions" value="92"/>
</dbReference>
<keyword evidence="14" id="KW-0449">Lipoprotein</keyword>
<protein>
    <submittedName>
        <fullName evidence="18">Polysaccharide export outer membrane protein</fullName>
    </submittedName>
</protein>
<evidence type="ECO:0000256" key="6">
    <source>
        <dbReference type="ARBA" id="ARBA00022692"/>
    </source>
</evidence>
<evidence type="ECO:0000313" key="18">
    <source>
        <dbReference type="EMBL" id="GAT34904.1"/>
    </source>
</evidence>
<evidence type="ECO:0000256" key="9">
    <source>
        <dbReference type="ARBA" id="ARBA00023065"/>
    </source>
</evidence>
<dbReference type="PANTHER" id="PTHR33619">
    <property type="entry name" value="POLYSACCHARIDE EXPORT PROTEIN GFCE-RELATED"/>
    <property type="match status" value="1"/>
</dbReference>
<gene>
    <name evidence="18" type="ORF">TSACC_23338</name>
</gene>
<keyword evidence="13" id="KW-0998">Cell outer membrane</keyword>
<evidence type="ECO:0000256" key="13">
    <source>
        <dbReference type="ARBA" id="ARBA00023237"/>
    </source>
</evidence>
<sequence length="197" mass="21110">MKSLIGLLIAGALVMGSGTQVSAQATNEESSNYKLTANDLLDFRVFQEPELDAVVRISGDGTATFPLVGNVTIGGKTISEAIDILKSRYKDGYLVSPQVNLTVRAYAKQRFTVLGQVQKPGAYEMQGTESVSLLQAIGLAGGYTRIADPANITVKRRESDGKERVIRFNAKRMARGGDDASFMLKAGDVVTVGESLF</sequence>
<feature type="domain" description="Polysaccharide export protein N-terminal" evidence="16">
    <location>
        <begin position="28"/>
        <end position="103"/>
    </location>
</feature>
<keyword evidence="5" id="KW-0762">Sugar transport</keyword>
<dbReference type="OrthoDB" id="189958at2"/>
<dbReference type="InterPro" id="IPR003715">
    <property type="entry name" value="Poly_export_N"/>
</dbReference>
<keyword evidence="19" id="KW-1185">Reference proteome</keyword>
<keyword evidence="3" id="KW-0813">Transport</keyword>
<dbReference type="AlphaFoldDB" id="A0A146GDX8"/>
<dbReference type="Pfam" id="PF02563">
    <property type="entry name" value="Poly_export"/>
    <property type="match status" value="1"/>
</dbReference>
<dbReference type="STRING" id="690879.TSACC_23338"/>
<evidence type="ECO:0000256" key="8">
    <source>
        <dbReference type="ARBA" id="ARBA00023047"/>
    </source>
</evidence>
<dbReference type="GO" id="GO:0009279">
    <property type="term" value="C:cell outer membrane"/>
    <property type="evidence" value="ECO:0007669"/>
    <property type="project" value="UniProtKB-SubCell"/>
</dbReference>
<keyword evidence="4" id="KW-1134">Transmembrane beta strand</keyword>
<evidence type="ECO:0000259" key="16">
    <source>
        <dbReference type="Pfam" id="PF02563"/>
    </source>
</evidence>
<reference evidence="19" key="1">
    <citation type="journal article" date="2017" name="Genome Announc.">
        <title>Draft Genome Sequence of Terrimicrobium sacchariphilum NM-5T, a Facultative Anaerobic Soil Bacterium of the Class Spartobacteria.</title>
        <authorList>
            <person name="Qiu Y.L."/>
            <person name="Tourlousse D.M."/>
            <person name="Matsuura N."/>
            <person name="Ohashi A."/>
            <person name="Sekiguchi Y."/>
        </authorList>
    </citation>
    <scope>NUCLEOTIDE SEQUENCE [LARGE SCALE GENOMIC DNA]</scope>
    <source>
        <strain evidence="19">NM-5</strain>
    </source>
</reference>
<dbReference type="GO" id="GO:0015288">
    <property type="term" value="F:porin activity"/>
    <property type="evidence" value="ECO:0007669"/>
    <property type="project" value="UniProtKB-KW"/>
</dbReference>
<dbReference type="RefSeq" id="WP_084400570.1">
    <property type="nucleotide sequence ID" value="NZ_BDCO01000002.1"/>
</dbReference>
<comment type="subcellular location">
    <subcellularLocation>
        <location evidence="1">Cell outer membrane</location>
        <topology evidence="1">Multi-pass membrane protein</topology>
    </subcellularLocation>
</comment>
<name>A0A146GDX8_TERSA</name>
<evidence type="ECO:0000256" key="3">
    <source>
        <dbReference type="ARBA" id="ARBA00022448"/>
    </source>
</evidence>
<feature type="domain" description="SLBB" evidence="17">
    <location>
        <begin position="109"/>
        <end position="192"/>
    </location>
</feature>
<keyword evidence="11" id="KW-0472">Membrane</keyword>
<dbReference type="Pfam" id="PF22461">
    <property type="entry name" value="SLBB_2"/>
    <property type="match status" value="1"/>
</dbReference>
<dbReference type="InterPro" id="IPR049712">
    <property type="entry name" value="Poly_export"/>
</dbReference>
<comment type="caution">
    <text evidence="18">The sequence shown here is derived from an EMBL/GenBank/DDBJ whole genome shotgun (WGS) entry which is preliminary data.</text>
</comment>
<feature type="chain" id="PRO_5007524989" evidence="15">
    <location>
        <begin position="24"/>
        <end position="197"/>
    </location>
</feature>
<evidence type="ECO:0000256" key="4">
    <source>
        <dbReference type="ARBA" id="ARBA00022452"/>
    </source>
</evidence>
<keyword evidence="9" id="KW-0406">Ion transport</keyword>
<dbReference type="GO" id="GO:0015159">
    <property type="term" value="F:polysaccharide transmembrane transporter activity"/>
    <property type="evidence" value="ECO:0007669"/>
    <property type="project" value="InterPro"/>
</dbReference>
<proteinExistence type="inferred from homology"/>
<evidence type="ECO:0000256" key="12">
    <source>
        <dbReference type="ARBA" id="ARBA00023139"/>
    </source>
</evidence>
<evidence type="ECO:0000256" key="5">
    <source>
        <dbReference type="ARBA" id="ARBA00022597"/>
    </source>
</evidence>
<evidence type="ECO:0000313" key="19">
    <source>
        <dbReference type="Proteomes" id="UP000076023"/>
    </source>
</evidence>
<comment type="similarity">
    <text evidence="2">Belongs to the BexD/CtrA/VexA family.</text>
</comment>
<keyword evidence="10" id="KW-0626">Porin</keyword>